<dbReference type="AlphaFoldDB" id="A0A4R1HS44"/>
<proteinExistence type="predicted"/>
<accession>A0A4R1HS44</accession>
<name>A0A4R1HS44_PSEEN</name>
<reference evidence="1 2" key="1">
    <citation type="submission" date="2019-03" db="EMBL/GenBank/DDBJ databases">
        <title>Sequencing the genomes of 1000 actinobacteria strains.</title>
        <authorList>
            <person name="Klenk H.-P."/>
        </authorList>
    </citation>
    <scope>NUCLEOTIDE SEQUENCE [LARGE SCALE GENOMIC DNA]</scope>
    <source>
        <strain evidence="1 2">DSM 44969</strain>
    </source>
</reference>
<evidence type="ECO:0000313" key="1">
    <source>
        <dbReference type="EMBL" id="TCK25447.1"/>
    </source>
</evidence>
<evidence type="ECO:0000313" key="2">
    <source>
        <dbReference type="Proteomes" id="UP000295560"/>
    </source>
</evidence>
<sequence>MNDVTRIVCDCPESGVRVIDRWFRETSGGWASLTEHVMRPPGGLDAEHEHEHTVSNMAEGNDRAAARLVDDGGRVRLRGGITETRRGYTITCPTCEASPRVRHNRLMAALDECAAAGRDLTLRMLDAPGESDRPTADRC</sequence>
<comment type="caution">
    <text evidence="1">The sequence shown here is derived from an EMBL/GenBank/DDBJ whole genome shotgun (WGS) entry which is preliminary data.</text>
</comment>
<dbReference type="EMBL" id="SMFZ01000001">
    <property type="protein sequence ID" value="TCK25447.1"/>
    <property type="molecule type" value="Genomic_DNA"/>
</dbReference>
<gene>
    <name evidence="1" type="ORF">EV378_1255</name>
</gene>
<dbReference type="RefSeq" id="WP_132421752.1">
    <property type="nucleotide sequence ID" value="NZ_SMFZ01000001.1"/>
</dbReference>
<protein>
    <submittedName>
        <fullName evidence="1">Uncharacterized protein</fullName>
    </submittedName>
</protein>
<organism evidence="1 2">
    <name type="scientific">Pseudonocardia endophytica</name>
    <dbReference type="NCBI Taxonomy" id="401976"/>
    <lineage>
        <taxon>Bacteria</taxon>
        <taxon>Bacillati</taxon>
        <taxon>Actinomycetota</taxon>
        <taxon>Actinomycetes</taxon>
        <taxon>Pseudonocardiales</taxon>
        <taxon>Pseudonocardiaceae</taxon>
        <taxon>Pseudonocardia</taxon>
    </lineage>
</organism>
<dbReference type="Proteomes" id="UP000295560">
    <property type="component" value="Unassembled WGS sequence"/>
</dbReference>
<keyword evidence="2" id="KW-1185">Reference proteome</keyword>